<dbReference type="CDD" id="cd14814">
    <property type="entry name" value="Peptidase_M15"/>
    <property type="match status" value="1"/>
</dbReference>
<sequence length="311" mass="32705">MKRIAAALIAAVMLIALPAAPALAAAPAWPTVSHGQSGTNVKAVQLLLTARGYATDVDGQFGPATKAKTVAFQKAKSLSADGIVGPKTWAKLTAVTVRQGDDGNDVKAVQTLLNKYGYGLTVDGSFGPLTASAVRGFQQSKGITVDGIVGPQTWQYLAGGSTSSTPPTPTNCSSVTGPAPQSDTTTITVAGYTFRVHKCLATNAKKLLTAADNAGHTLGGWSYRSYEQQVSLRRQNCGTSYYAIYQMPSSQCSPHTAIPGNSMHERGLALDLNSDGKSLTDSDFAWLKKNAASYGFKNYAPEPWHWSTNGN</sequence>
<evidence type="ECO:0000259" key="4">
    <source>
        <dbReference type="Pfam" id="PF02557"/>
    </source>
</evidence>
<dbReference type="PANTHER" id="PTHR34385:SF1">
    <property type="entry name" value="PEPTIDOGLYCAN L-ALANYL-D-GLUTAMATE ENDOPEPTIDASE CWLK"/>
    <property type="match status" value="1"/>
</dbReference>
<feature type="signal peptide" evidence="2">
    <location>
        <begin position="1"/>
        <end position="24"/>
    </location>
</feature>
<feature type="region of interest" description="Disordered" evidence="1">
    <location>
        <begin position="161"/>
        <end position="180"/>
    </location>
</feature>
<dbReference type="Pfam" id="PF02557">
    <property type="entry name" value="VanY"/>
    <property type="match status" value="1"/>
</dbReference>
<evidence type="ECO:0000256" key="2">
    <source>
        <dbReference type="SAM" id="SignalP"/>
    </source>
</evidence>
<dbReference type="InterPro" id="IPR036366">
    <property type="entry name" value="PGBDSf"/>
</dbReference>
<dbReference type="SUPFAM" id="SSF47090">
    <property type="entry name" value="PGBD-like"/>
    <property type="match status" value="2"/>
</dbReference>
<protein>
    <recommendedName>
        <fullName evidence="7">Peptidase</fullName>
    </recommendedName>
</protein>
<evidence type="ECO:0000313" key="5">
    <source>
        <dbReference type="EMBL" id="AYF98208.1"/>
    </source>
</evidence>
<dbReference type="Proteomes" id="UP000278886">
    <property type="component" value="Chromosome"/>
</dbReference>
<proteinExistence type="predicted"/>
<dbReference type="KEGG" id="lyd:D7I47_08040"/>
<evidence type="ECO:0000313" key="6">
    <source>
        <dbReference type="Proteomes" id="UP000278886"/>
    </source>
</evidence>
<dbReference type="RefSeq" id="WP_120762555.1">
    <property type="nucleotide sequence ID" value="NZ_CP032630.1"/>
</dbReference>
<dbReference type="PANTHER" id="PTHR34385">
    <property type="entry name" value="D-ALANYL-D-ALANINE CARBOXYPEPTIDASE"/>
    <property type="match status" value="1"/>
</dbReference>
<organism evidence="5 6">
    <name type="scientific">Protaetiibacter intestinalis</name>
    <dbReference type="NCBI Taxonomy" id="2419774"/>
    <lineage>
        <taxon>Bacteria</taxon>
        <taxon>Bacillati</taxon>
        <taxon>Actinomycetota</taxon>
        <taxon>Actinomycetes</taxon>
        <taxon>Micrococcales</taxon>
        <taxon>Microbacteriaceae</taxon>
        <taxon>Protaetiibacter</taxon>
    </lineage>
</organism>
<dbReference type="SUPFAM" id="SSF55166">
    <property type="entry name" value="Hedgehog/DD-peptidase"/>
    <property type="match status" value="1"/>
</dbReference>
<evidence type="ECO:0000256" key="1">
    <source>
        <dbReference type="SAM" id="MobiDB-lite"/>
    </source>
</evidence>
<dbReference type="Gene3D" id="3.30.1380.10">
    <property type="match status" value="1"/>
</dbReference>
<dbReference type="OrthoDB" id="8210007at2"/>
<dbReference type="InterPro" id="IPR009045">
    <property type="entry name" value="Zn_M74/Hedgehog-like"/>
</dbReference>
<evidence type="ECO:0000259" key="3">
    <source>
        <dbReference type="Pfam" id="PF01471"/>
    </source>
</evidence>
<feature type="compositionally biased region" description="Low complexity" evidence="1">
    <location>
        <begin position="161"/>
        <end position="176"/>
    </location>
</feature>
<reference evidence="6" key="1">
    <citation type="submission" date="2018-09" db="EMBL/GenBank/DDBJ databases">
        <title>Genome sequencing of strain 2DFWR-13.</title>
        <authorList>
            <person name="Heo J."/>
            <person name="Kim S.-J."/>
            <person name="Kwon S.-W."/>
        </authorList>
    </citation>
    <scope>NUCLEOTIDE SEQUENCE [LARGE SCALE GENOMIC DNA]</scope>
    <source>
        <strain evidence="6">2DFWR-13</strain>
    </source>
</reference>
<dbReference type="InterPro" id="IPR036365">
    <property type="entry name" value="PGBD-like_sf"/>
</dbReference>
<dbReference type="Pfam" id="PF01471">
    <property type="entry name" value="PG_binding_1"/>
    <property type="match status" value="2"/>
</dbReference>
<feature type="domain" description="D-alanyl-D-alanine carboxypeptidase-like core" evidence="4">
    <location>
        <begin position="195"/>
        <end position="307"/>
    </location>
</feature>
<feature type="domain" description="Peptidoglycan binding-like" evidence="3">
    <location>
        <begin position="103"/>
        <end position="156"/>
    </location>
</feature>
<dbReference type="EMBL" id="CP032630">
    <property type="protein sequence ID" value="AYF98208.1"/>
    <property type="molecule type" value="Genomic_DNA"/>
</dbReference>
<dbReference type="GO" id="GO:0008233">
    <property type="term" value="F:peptidase activity"/>
    <property type="evidence" value="ECO:0007669"/>
    <property type="project" value="InterPro"/>
</dbReference>
<dbReference type="GO" id="GO:0006508">
    <property type="term" value="P:proteolysis"/>
    <property type="evidence" value="ECO:0007669"/>
    <property type="project" value="InterPro"/>
</dbReference>
<keyword evidence="2" id="KW-0732">Signal</keyword>
<gene>
    <name evidence="5" type="ORF">D7I47_08040</name>
</gene>
<dbReference type="AlphaFoldDB" id="A0A387B8X1"/>
<name>A0A387B8X1_9MICO</name>
<feature type="chain" id="PRO_5017469714" description="Peptidase" evidence="2">
    <location>
        <begin position="25"/>
        <end position="311"/>
    </location>
</feature>
<keyword evidence="6" id="KW-1185">Reference proteome</keyword>
<dbReference type="InterPro" id="IPR002477">
    <property type="entry name" value="Peptidoglycan-bd-like"/>
</dbReference>
<accession>A0A387B8X1</accession>
<dbReference type="InterPro" id="IPR052179">
    <property type="entry name" value="DD-CPase-like"/>
</dbReference>
<dbReference type="Gene3D" id="1.10.101.10">
    <property type="entry name" value="PGBD-like superfamily/PGBD"/>
    <property type="match status" value="2"/>
</dbReference>
<feature type="domain" description="Peptidoglycan binding-like" evidence="3">
    <location>
        <begin position="37"/>
        <end position="92"/>
    </location>
</feature>
<dbReference type="InterPro" id="IPR003709">
    <property type="entry name" value="VanY-like_core_dom"/>
</dbReference>
<evidence type="ECO:0008006" key="7">
    <source>
        <dbReference type="Google" id="ProtNLM"/>
    </source>
</evidence>